<keyword evidence="2" id="KW-1185">Reference proteome</keyword>
<dbReference type="Proteomes" id="UP000011885">
    <property type="component" value="Unassembled WGS sequence"/>
</dbReference>
<organism evidence="1 2">
    <name type="scientific">Rhodopirellula sallentina SM41</name>
    <dbReference type="NCBI Taxonomy" id="1263870"/>
    <lineage>
        <taxon>Bacteria</taxon>
        <taxon>Pseudomonadati</taxon>
        <taxon>Planctomycetota</taxon>
        <taxon>Planctomycetia</taxon>
        <taxon>Pirellulales</taxon>
        <taxon>Pirellulaceae</taxon>
        <taxon>Rhodopirellula</taxon>
    </lineage>
</organism>
<dbReference type="AlphaFoldDB" id="M5TWG8"/>
<proteinExistence type="predicted"/>
<sequence length="43" mass="4738">MSIPIRSPITASIPRFRVGFILRPQRPGRKTPADVAVASMTNM</sequence>
<dbReference type="PATRIC" id="fig|1263870.3.peg.5315"/>
<name>M5TWG8_9BACT</name>
<evidence type="ECO:0000313" key="1">
    <source>
        <dbReference type="EMBL" id="EMI53520.1"/>
    </source>
</evidence>
<accession>M5TWG8</accession>
<gene>
    <name evidence="1" type="ORF">RSSM_05027</name>
</gene>
<protein>
    <submittedName>
        <fullName evidence="1">Uncharacterized protein</fullName>
    </submittedName>
</protein>
<comment type="caution">
    <text evidence="1">The sequence shown here is derived from an EMBL/GenBank/DDBJ whole genome shotgun (WGS) entry which is preliminary data.</text>
</comment>
<dbReference type="EMBL" id="ANOH01000346">
    <property type="protein sequence ID" value="EMI53520.1"/>
    <property type="molecule type" value="Genomic_DNA"/>
</dbReference>
<reference evidence="1 2" key="1">
    <citation type="journal article" date="2013" name="Mar. Genomics">
        <title>Expression of sulfatases in Rhodopirellula baltica and the diversity of sulfatases in the genus Rhodopirellula.</title>
        <authorList>
            <person name="Wegner C.E."/>
            <person name="Richter-Heitmann T."/>
            <person name="Klindworth A."/>
            <person name="Klockow C."/>
            <person name="Richter M."/>
            <person name="Achstetter T."/>
            <person name="Glockner F.O."/>
            <person name="Harder J."/>
        </authorList>
    </citation>
    <scope>NUCLEOTIDE SEQUENCE [LARGE SCALE GENOMIC DNA]</scope>
    <source>
        <strain evidence="1 2">SM41</strain>
    </source>
</reference>
<evidence type="ECO:0000313" key="2">
    <source>
        <dbReference type="Proteomes" id="UP000011885"/>
    </source>
</evidence>